<evidence type="ECO:0000313" key="1">
    <source>
        <dbReference type="EMBL" id="VDO91199.1"/>
    </source>
</evidence>
<gene>
    <name evidence="1" type="ORF">SMRZ_LOCUS10637</name>
</gene>
<organism evidence="1 2">
    <name type="scientific">Schistosoma margrebowiei</name>
    <dbReference type="NCBI Taxonomy" id="48269"/>
    <lineage>
        <taxon>Eukaryota</taxon>
        <taxon>Metazoa</taxon>
        <taxon>Spiralia</taxon>
        <taxon>Lophotrochozoa</taxon>
        <taxon>Platyhelminthes</taxon>
        <taxon>Trematoda</taxon>
        <taxon>Digenea</taxon>
        <taxon>Strigeidida</taxon>
        <taxon>Schistosomatoidea</taxon>
        <taxon>Schistosomatidae</taxon>
        <taxon>Schistosoma</taxon>
    </lineage>
</organism>
<dbReference type="EMBL" id="UZAI01005587">
    <property type="protein sequence ID" value="VDO91199.1"/>
    <property type="molecule type" value="Genomic_DNA"/>
</dbReference>
<keyword evidence="2" id="KW-1185">Reference proteome</keyword>
<dbReference type="Proteomes" id="UP000277204">
    <property type="component" value="Unassembled WGS sequence"/>
</dbReference>
<evidence type="ECO:0000313" key="2">
    <source>
        <dbReference type="Proteomes" id="UP000277204"/>
    </source>
</evidence>
<protein>
    <submittedName>
        <fullName evidence="1">Uncharacterized protein</fullName>
    </submittedName>
</protein>
<dbReference type="AlphaFoldDB" id="A0A183M3L2"/>
<proteinExistence type="predicted"/>
<sequence length="106" mass="12157">MVVGGSRQETLDPCFVLLGTRQQGVPVIFRELVLWTECVWMYILIGEIYGFSTLHKNIMLRIKILTIEFSIHIELSEFLESFNQPNTNTTKCGLIFTLTPFTPSET</sequence>
<accession>A0A183M3L2</accession>
<name>A0A183M3L2_9TREM</name>
<reference evidence="1 2" key="1">
    <citation type="submission" date="2018-11" db="EMBL/GenBank/DDBJ databases">
        <authorList>
            <consortium name="Pathogen Informatics"/>
        </authorList>
    </citation>
    <scope>NUCLEOTIDE SEQUENCE [LARGE SCALE GENOMIC DNA]</scope>
    <source>
        <strain evidence="1 2">Zambia</strain>
    </source>
</reference>